<evidence type="ECO:0000313" key="5">
    <source>
        <dbReference type="EMBL" id="AMB99359.1"/>
    </source>
</evidence>
<dbReference type="InterPro" id="IPR000847">
    <property type="entry name" value="LysR_HTH_N"/>
</dbReference>
<keyword evidence="6" id="KW-1185">Reference proteome</keyword>
<proteinExistence type="inferred from homology"/>
<dbReference type="AlphaFoldDB" id="A0A0X8FL84"/>
<dbReference type="Gene3D" id="1.10.10.10">
    <property type="entry name" value="Winged helix-like DNA-binding domain superfamily/Winged helix DNA-binding domain"/>
    <property type="match status" value="1"/>
</dbReference>
<keyword evidence="2" id="KW-0805">Transcription regulation</keyword>
<dbReference type="FunFam" id="1.10.10.10:FF:000001">
    <property type="entry name" value="LysR family transcriptional regulator"/>
    <property type="match status" value="1"/>
</dbReference>
<dbReference type="InterPro" id="IPR005119">
    <property type="entry name" value="LysR_subst-bd"/>
</dbReference>
<dbReference type="Pfam" id="PF00126">
    <property type="entry name" value="HTH_1"/>
    <property type="match status" value="1"/>
</dbReference>
<accession>A0A0X8FL84</accession>
<dbReference type="GO" id="GO:0003677">
    <property type="term" value="F:DNA binding"/>
    <property type="evidence" value="ECO:0007669"/>
    <property type="project" value="UniProtKB-KW"/>
</dbReference>
<protein>
    <submittedName>
        <fullName evidence="5">Transcriptional regulator</fullName>
    </submittedName>
</protein>
<name>A0A0X8FL84_9LACT</name>
<evidence type="ECO:0000256" key="1">
    <source>
        <dbReference type="ARBA" id="ARBA00009437"/>
    </source>
</evidence>
<dbReference type="InterPro" id="IPR036388">
    <property type="entry name" value="WH-like_DNA-bd_sf"/>
</dbReference>
<evidence type="ECO:0000256" key="2">
    <source>
        <dbReference type="ARBA" id="ARBA00023015"/>
    </source>
</evidence>
<evidence type="ECO:0000313" key="6">
    <source>
        <dbReference type="Proteomes" id="UP000062260"/>
    </source>
</evidence>
<dbReference type="GO" id="GO:0032993">
    <property type="term" value="C:protein-DNA complex"/>
    <property type="evidence" value="ECO:0007669"/>
    <property type="project" value="TreeGrafter"/>
</dbReference>
<dbReference type="EMBL" id="CP014163">
    <property type="protein sequence ID" value="AMB99359.1"/>
    <property type="molecule type" value="Genomic_DNA"/>
</dbReference>
<dbReference type="KEGG" id="auh:AWM75_04840"/>
<dbReference type="Gene3D" id="3.40.190.290">
    <property type="match status" value="1"/>
</dbReference>
<gene>
    <name evidence="5" type="ORF">AWM75_04840</name>
</gene>
<reference evidence="5 6" key="1">
    <citation type="journal article" date="2016" name="Genome Announc.">
        <title>Complete Genome Sequences of Aerococcus christensenii CCUG 28831T, Aerococcus sanguinicola CCUG 43001T, Aerococcus urinae CCUG 36881T, Aerococcus urinaeequi CCUG 28094T, Aerococcus urinaehominis CCUG 42038 BT, and Aerococcus viridans CCUG 4311T.</title>
        <authorList>
            <person name="Carkaci D."/>
            <person name="Dargis R."/>
            <person name="Nielsen X.C."/>
            <person name="Skovgaard O."/>
            <person name="Fuursted K."/>
            <person name="Christensen J.J."/>
        </authorList>
    </citation>
    <scope>NUCLEOTIDE SEQUENCE [LARGE SCALE GENOMIC DNA]</scope>
    <source>
        <strain evidence="5 6">CCUG42038B</strain>
    </source>
</reference>
<dbReference type="PANTHER" id="PTHR30346:SF0">
    <property type="entry name" value="HCA OPERON TRANSCRIPTIONAL ACTIVATOR HCAR"/>
    <property type="match status" value="1"/>
</dbReference>
<evidence type="ECO:0000256" key="3">
    <source>
        <dbReference type="ARBA" id="ARBA00023125"/>
    </source>
</evidence>
<dbReference type="SUPFAM" id="SSF53850">
    <property type="entry name" value="Periplasmic binding protein-like II"/>
    <property type="match status" value="1"/>
</dbReference>
<dbReference type="PANTHER" id="PTHR30346">
    <property type="entry name" value="TRANSCRIPTIONAL DUAL REGULATOR HCAR-RELATED"/>
    <property type="match status" value="1"/>
</dbReference>
<reference evidence="6" key="2">
    <citation type="submission" date="2016-01" db="EMBL/GenBank/DDBJ databases">
        <title>Six Aerococcus type strain genome sequencing and assembly using PacBio and Illumina Hiseq.</title>
        <authorList>
            <person name="Carkaci D."/>
            <person name="Dargis R."/>
            <person name="Nielsen X.C."/>
            <person name="Skovgaard O."/>
            <person name="Fuursted K."/>
            <person name="Christensen J.J."/>
        </authorList>
    </citation>
    <scope>NUCLEOTIDE SEQUENCE [LARGE SCALE GENOMIC DNA]</scope>
    <source>
        <strain evidence="6">CCUG42038B</strain>
    </source>
</reference>
<dbReference type="CDD" id="cd05466">
    <property type="entry name" value="PBP2_LTTR_substrate"/>
    <property type="match status" value="1"/>
</dbReference>
<dbReference type="Proteomes" id="UP000062260">
    <property type="component" value="Chromosome"/>
</dbReference>
<dbReference type="Pfam" id="PF03466">
    <property type="entry name" value="LysR_substrate"/>
    <property type="match status" value="1"/>
</dbReference>
<dbReference type="RefSeq" id="WP_067978935.1">
    <property type="nucleotide sequence ID" value="NZ_CP014163.1"/>
</dbReference>
<dbReference type="PRINTS" id="PR00039">
    <property type="entry name" value="HTHLYSR"/>
</dbReference>
<sequence>MNLQQLKYAVVAAESGSFREAARRLYMAQSSLSTSIKELEEEFEIQIFERSKRGIFITKEGSEFLSYARDILSQVDVLEARYSEEGSKRLFSISAQHYDFVSEAFSQLINEASESTAHFRLLETSTNQVLQDVRNAYSELGVIYMNDFNRRVINQYLGRYEMTFEPLGTFAPHIFVGNHHPLADRKSVSLADLEAYPILRFEQDTGSSTQFTEEAVELEESESTMITVSDRAVAINVLENTQAYLAGTGILTSLFNQHMRTIPISDSPTTNEIGYIQVRYRKLSDLGQKFIKMLKKAVADNSTEEENI</sequence>
<dbReference type="InterPro" id="IPR036390">
    <property type="entry name" value="WH_DNA-bd_sf"/>
</dbReference>
<evidence type="ECO:0000256" key="4">
    <source>
        <dbReference type="ARBA" id="ARBA00023163"/>
    </source>
</evidence>
<dbReference type="OrthoDB" id="9803735at2"/>
<organism evidence="5 6">
    <name type="scientific">Aerococcus urinaehominis</name>
    <dbReference type="NCBI Taxonomy" id="128944"/>
    <lineage>
        <taxon>Bacteria</taxon>
        <taxon>Bacillati</taxon>
        <taxon>Bacillota</taxon>
        <taxon>Bacilli</taxon>
        <taxon>Lactobacillales</taxon>
        <taxon>Aerococcaceae</taxon>
        <taxon>Aerococcus</taxon>
    </lineage>
</organism>
<dbReference type="GO" id="GO:0003700">
    <property type="term" value="F:DNA-binding transcription factor activity"/>
    <property type="evidence" value="ECO:0007669"/>
    <property type="project" value="InterPro"/>
</dbReference>
<comment type="similarity">
    <text evidence="1">Belongs to the LysR transcriptional regulatory family.</text>
</comment>
<dbReference type="SUPFAM" id="SSF46785">
    <property type="entry name" value="Winged helix' DNA-binding domain"/>
    <property type="match status" value="1"/>
</dbReference>
<keyword evidence="4" id="KW-0804">Transcription</keyword>
<dbReference type="PROSITE" id="PS50931">
    <property type="entry name" value="HTH_LYSR"/>
    <property type="match status" value="1"/>
</dbReference>
<dbReference type="STRING" id="128944.AWM75_04840"/>
<keyword evidence="3" id="KW-0238">DNA-binding</keyword>